<comment type="caution">
    <text evidence="7">The sequence shown here is derived from an EMBL/GenBank/DDBJ whole genome shotgun (WGS) entry which is preliminary data.</text>
</comment>
<dbReference type="PIRSF" id="PIRSF005739">
    <property type="entry name" value="O-mtase"/>
    <property type="match status" value="1"/>
</dbReference>
<organism evidence="7 8">
    <name type="scientific">Mesorhizobium metallidurans STM 2683</name>
    <dbReference type="NCBI Taxonomy" id="1297569"/>
    <lineage>
        <taxon>Bacteria</taxon>
        <taxon>Pseudomonadati</taxon>
        <taxon>Pseudomonadota</taxon>
        <taxon>Alphaproteobacteria</taxon>
        <taxon>Hyphomicrobiales</taxon>
        <taxon>Phyllobacteriaceae</taxon>
        <taxon>Mesorhizobium</taxon>
    </lineage>
</organism>
<dbReference type="Pfam" id="PF00891">
    <property type="entry name" value="Methyltransf_2"/>
    <property type="match status" value="1"/>
</dbReference>
<dbReference type="PROSITE" id="PS51683">
    <property type="entry name" value="SAM_OMT_II"/>
    <property type="match status" value="1"/>
</dbReference>
<dbReference type="Gene3D" id="1.10.10.10">
    <property type="entry name" value="Winged helix-like DNA-binding domain superfamily/Winged helix DNA-binding domain"/>
    <property type="match status" value="1"/>
</dbReference>
<evidence type="ECO:0000256" key="2">
    <source>
        <dbReference type="ARBA" id="ARBA00022679"/>
    </source>
</evidence>
<dbReference type="CDD" id="cd02440">
    <property type="entry name" value="AdoMet_MTases"/>
    <property type="match status" value="1"/>
</dbReference>
<protein>
    <submittedName>
        <fullName evidence="7">O-methyltransferase, family 2</fullName>
    </submittedName>
</protein>
<dbReference type="Pfam" id="PF08100">
    <property type="entry name" value="Dimerisation"/>
    <property type="match status" value="1"/>
</dbReference>
<feature type="domain" description="O-methyltransferase dimerisation" evidence="6">
    <location>
        <begin position="14"/>
        <end position="86"/>
    </location>
</feature>
<dbReference type="RefSeq" id="WP_008876037.1">
    <property type="nucleotide sequence ID" value="NZ_CAUM01000115.1"/>
</dbReference>
<feature type="active site" description="Proton acceptor" evidence="4">
    <location>
        <position position="247"/>
    </location>
</feature>
<evidence type="ECO:0000256" key="3">
    <source>
        <dbReference type="ARBA" id="ARBA00022691"/>
    </source>
</evidence>
<accession>M5ET07</accession>
<dbReference type="AlphaFoldDB" id="M5ET07"/>
<dbReference type="STRING" id="1297569.MESS2_480007"/>
<proteinExistence type="predicted"/>
<name>M5ET07_9HYPH</name>
<sequence length="340" mass="36373">MSTQELPSAVPLMALSTGFWTFKTLAAADELDLFSRLAGGAGITVAGLAEAIGLHPRPAEMLLTGCAALGLLEKTDGRYRNTPLSEPISCAGNRITSGASCRWPTSGSTRAGESLRRRCARTVPTTWDPAVQSSIFDGEDPTMLALFWEAMHSLSTMTARKLGEAVDFEHSRRLLDIGGGSGAYDIELCKQYGALRATVFDLPHVATIAAGKIAEAGMTDRIEAAGGSFFEQLPGDHDVHLLSMILHDWDEAKNRALLRRSFAALPSGGAVVISELLVNDEKTGPAPAALMSLNMLIETEGRNYTPAEYSAWLEEAGFRHIETVWFDAPAANGAVIGRKP</sequence>
<keyword evidence="2 7" id="KW-0808">Transferase</keyword>
<dbReference type="EMBL" id="CAUM01000115">
    <property type="protein sequence ID" value="CCV07145.1"/>
    <property type="molecule type" value="Genomic_DNA"/>
</dbReference>
<dbReference type="GO" id="GO:0046983">
    <property type="term" value="F:protein dimerization activity"/>
    <property type="evidence" value="ECO:0007669"/>
    <property type="project" value="InterPro"/>
</dbReference>
<reference evidence="7 8" key="1">
    <citation type="submission" date="2013-02" db="EMBL/GenBank/DDBJ databases">
        <authorList>
            <person name="Genoscope - CEA"/>
        </authorList>
    </citation>
    <scope>NUCLEOTIDE SEQUENCE [LARGE SCALE GENOMIC DNA]</scope>
    <source>
        <strain evidence="7 8">STM 2683</strain>
    </source>
</reference>
<dbReference type="GO" id="GO:0008171">
    <property type="term" value="F:O-methyltransferase activity"/>
    <property type="evidence" value="ECO:0007669"/>
    <property type="project" value="InterPro"/>
</dbReference>
<evidence type="ECO:0000313" key="7">
    <source>
        <dbReference type="EMBL" id="CCV07145.1"/>
    </source>
</evidence>
<dbReference type="InterPro" id="IPR016461">
    <property type="entry name" value="COMT-like"/>
</dbReference>
<dbReference type="eggNOG" id="COG0500">
    <property type="taxonomic scope" value="Bacteria"/>
</dbReference>
<evidence type="ECO:0000259" key="5">
    <source>
        <dbReference type="Pfam" id="PF00891"/>
    </source>
</evidence>
<feature type="domain" description="O-methyltransferase C-terminal" evidence="5">
    <location>
        <begin position="137"/>
        <end position="319"/>
    </location>
</feature>
<dbReference type="Proteomes" id="UP000012062">
    <property type="component" value="Unassembled WGS sequence"/>
</dbReference>
<gene>
    <name evidence="7" type="ORF">MESS2_480007</name>
</gene>
<keyword evidence="1 7" id="KW-0489">Methyltransferase</keyword>
<evidence type="ECO:0000256" key="4">
    <source>
        <dbReference type="PIRSR" id="PIRSR005739-1"/>
    </source>
</evidence>
<dbReference type="PANTHER" id="PTHR43712">
    <property type="entry name" value="PUTATIVE (AFU_ORTHOLOGUE AFUA_4G14580)-RELATED"/>
    <property type="match status" value="1"/>
</dbReference>
<dbReference type="InterPro" id="IPR029063">
    <property type="entry name" value="SAM-dependent_MTases_sf"/>
</dbReference>
<dbReference type="InterPro" id="IPR036388">
    <property type="entry name" value="WH-like_DNA-bd_sf"/>
</dbReference>
<keyword evidence="8" id="KW-1185">Reference proteome</keyword>
<evidence type="ECO:0000313" key="8">
    <source>
        <dbReference type="Proteomes" id="UP000012062"/>
    </source>
</evidence>
<dbReference type="GO" id="GO:0032259">
    <property type="term" value="P:methylation"/>
    <property type="evidence" value="ECO:0007669"/>
    <property type="project" value="UniProtKB-KW"/>
</dbReference>
<dbReference type="InterPro" id="IPR001077">
    <property type="entry name" value="COMT_C"/>
</dbReference>
<dbReference type="Gene3D" id="3.40.50.150">
    <property type="entry name" value="Vaccinia Virus protein VP39"/>
    <property type="match status" value="1"/>
</dbReference>
<dbReference type="PANTHER" id="PTHR43712:SF2">
    <property type="entry name" value="O-METHYLTRANSFERASE CICE"/>
    <property type="match status" value="1"/>
</dbReference>
<dbReference type="InterPro" id="IPR036390">
    <property type="entry name" value="WH_DNA-bd_sf"/>
</dbReference>
<dbReference type="SUPFAM" id="SSF53335">
    <property type="entry name" value="S-adenosyl-L-methionine-dependent methyltransferases"/>
    <property type="match status" value="1"/>
</dbReference>
<dbReference type="SUPFAM" id="SSF46785">
    <property type="entry name" value="Winged helix' DNA-binding domain"/>
    <property type="match status" value="1"/>
</dbReference>
<dbReference type="InterPro" id="IPR012967">
    <property type="entry name" value="COMT_dimerisation"/>
</dbReference>
<keyword evidence="3" id="KW-0949">S-adenosyl-L-methionine</keyword>
<evidence type="ECO:0000259" key="6">
    <source>
        <dbReference type="Pfam" id="PF08100"/>
    </source>
</evidence>
<evidence type="ECO:0000256" key="1">
    <source>
        <dbReference type="ARBA" id="ARBA00022603"/>
    </source>
</evidence>